<evidence type="ECO:0000313" key="3">
    <source>
        <dbReference type="Proteomes" id="UP000239724"/>
    </source>
</evidence>
<dbReference type="Gene3D" id="3.40.50.1820">
    <property type="entry name" value="alpha/beta hydrolase"/>
    <property type="match status" value="1"/>
</dbReference>
<reference evidence="2 3" key="1">
    <citation type="journal article" date="2018" name="Arch. Microbiol.">
        <title>New insights into the metabolic potential of the phototrophic purple bacterium Rhodopila globiformis DSM 161(T) from its draft genome sequence and evidence for a vanadium-dependent nitrogenase.</title>
        <authorList>
            <person name="Imhoff J.F."/>
            <person name="Rahn T."/>
            <person name="Kunzel S."/>
            <person name="Neulinger S.C."/>
        </authorList>
    </citation>
    <scope>NUCLEOTIDE SEQUENCE [LARGE SCALE GENOMIC DNA]</scope>
    <source>
        <strain evidence="2 3">DSM 161</strain>
    </source>
</reference>
<keyword evidence="3" id="KW-1185">Reference proteome</keyword>
<dbReference type="PANTHER" id="PTHR37017">
    <property type="entry name" value="AB HYDROLASE-1 DOMAIN-CONTAINING PROTEIN-RELATED"/>
    <property type="match status" value="1"/>
</dbReference>
<proteinExistence type="predicted"/>
<sequence>MAQHDAGALLAGPEPVGQIQVTRQPCALAVEIHGLDGHDGSPGVFARMHAFRGTGQIGASRRAVLICPDRHREERHMATYVLLHGAYQGGWIWQRVAPHLRAAGHAVFAPTLDGCAERRHALRPGITTESQAAEIADMLFFEDLHDIVLVGTSCGGMVAARVAETARERIGRIVLADALALFDGETIADHVKRPAAVTTALDTGPTREDAANRMFVSLDAPMKKWALARYTPHPVAAMTEPVQLNSFWRQDWNAAVIWCRQSANPPLAHQRRAAETLKARWLELDTGHYPMLTEPEALARLLMAE</sequence>
<dbReference type="InterPro" id="IPR000073">
    <property type="entry name" value="AB_hydrolase_1"/>
</dbReference>
<accession>A0A2S6NL96</accession>
<dbReference type="EMBL" id="NHRY01000063">
    <property type="protein sequence ID" value="PPQ36053.1"/>
    <property type="molecule type" value="Genomic_DNA"/>
</dbReference>
<organism evidence="2 3">
    <name type="scientific">Rhodopila globiformis</name>
    <name type="common">Rhodopseudomonas globiformis</name>
    <dbReference type="NCBI Taxonomy" id="1071"/>
    <lineage>
        <taxon>Bacteria</taxon>
        <taxon>Pseudomonadati</taxon>
        <taxon>Pseudomonadota</taxon>
        <taxon>Alphaproteobacteria</taxon>
        <taxon>Acetobacterales</taxon>
        <taxon>Acetobacteraceae</taxon>
        <taxon>Rhodopila</taxon>
    </lineage>
</organism>
<dbReference type="Proteomes" id="UP000239724">
    <property type="component" value="Unassembled WGS sequence"/>
</dbReference>
<dbReference type="AlphaFoldDB" id="A0A2S6NL96"/>
<evidence type="ECO:0000259" key="1">
    <source>
        <dbReference type="Pfam" id="PF12697"/>
    </source>
</evidence>
<evidence type="ECO:0000313" key="2">
    <source>
        <dbReference type="EMBL" id="PPQ36053.1"/>
    </source>
</evidence>
<dbReference type="PANTHER" id="PTHR37017:SF11">
    <property type="entry name" value="ESTERASE_LIPASE_THIOESTERASE DOMAIN-CONTAINING PROTEIN"/>
    <property type="match status" value="1"/>
</dbReference>
<comment type="caution">
    <text evidence="2">The sequence shown here is derived from an EMBL/GenBank/DDBJ whole genome shotgun (WGS) entry which is preliminary data.</text>
</comment>
<gene>
    <name evidence="2" type="ORF">CCS01_05930</name>
</gene>
<feature type="domain" description="AB hydrolase-1" evidence="1">
    <location>
        <begin position="81"/>
        <end position="300"/>
    </location>
</feature>
<protein>
    <recommendedName>
        <fullName evidence="1">AB hydrolase-1 domain-containing protein</fullName>
    </recommendedName>
</protein>
<name>A0A2S6NL96_RHOGL</name>
<dbReference type="InterPro" id="IPR029058">
    <property type="entry name" value="AB_hydrolase_fold"/>
</dbReference>
<dbReference type="SUPFAM" id="SSF53474">
    <property type="entry name" value="alpha/beta-Hydrolases"/>
    <property type="match status" value="1"/>
</dbReference>
<dbReference type="Pfam" id="PF12697">
    <property type="entry name" value="Abhydrolase_6"/>
    <property type="match status" value="1"/>
</dbReference>
<dbReference type="InterPro" id="IPR052897">
    <property type="entry name" value="Sec-Metab_Biosynth_Hydrolase"/>
</dbReference>